<dbReference type="eggNOG" id="COG4693">
    <property type="taxonomic scope" value="Bacteria"/>
</dbReference>
<comment type="caution">
    <text evidence="3">The sequence shown here is derived from an EMBL/GenBank/DDBJ whole genome shotgun (WGS) entry which is preliminary data.</text>
</comment>
<dbReference type="PANTHER" id="PTHR43377">
    <property type="entry name" value="BILIVERDIN REDUCTASE A"/>
    <property type="match status" value="1"/>
</dbReference>
<dbReference type="InterPro" id="IPR036291">
    <property type="entry name" value="NAD(P)-bd_dom_sf"/>
</dbReference>
<dbReference type="OrthoDB" id="9760689at2"/>
<dbReference type="InterPro" id="IPR000683">
    <property type="entry name" value="Gfo/Idh/MocA-like_OxRdtase_N"/>
</dbReference>
<dbReference type="RefSeq" id="WP_002728098.1">
    <property type="nucleotide sequence ID" value="NZ_CAHP01000020.1"/>
</dbReference>
<evidence type="ECO:0000313" key="3">
    <source>
        <dbReference type="EMBL" id="CCG41199.1"/>
    </source>
</evidence>
<dbReference type="AlphaFoldDB" id="H8FS61"/>
<dbReference type="InterPro" id="IPR048655">
    <property type="entry name" value="Irp3-like_C"/>
</dbReference>
<dbReference type="InterPro" id="IPR051450">
    <property type="entry name" value="Gfo/Idh/MocA_Oxidoreductases"/>
</dbReference>
<dbReference type="GO" id="GO:0000166">
    <property type="term" value="F:nucleotide binding"/>
    <property type="evidence" value="ECO:0007669"/>
    <property type="project" value="InterPro"/>
</dbReference>
<feature type="domain" description="Thiazolinyl imine reductase-like C-terminal" evidence="2">
    <location>
        <begin position="151"/>
        <end position="251"/>
    </location>
</feature>
<reference evidence="3 4" key="1">
    <citation type="journal article" date="2012" name="J. Bacteriol.">
        <title>Draft Genome Sequence of the Purple Photosynthetic Bacterium Phaeospirillum molischianum DSM120, a Particularly Versatile Bacterium.</title>
        <authorList>
            <person name="Duquesne K."/>
            <person name="Prima V."/>
            <person name="Ji B."/>
            <person name="Rouy Z."/>
            <person name="Medigue C."/>
            <person name="Talla E."/>
            <person name="Sturgis J.N."/>
        </authorList>
    </citation>
    <scope>NUCLEOTIDE SEQUENCE [LARGE SCALE GENOMIC DNA]</scope>
    <source>
        <strain evidence="4">DSM120</strain>
    </source>
</reference>
<dbReference type="Pfam" id="PF21390">
    <property type="entry name" value="Irp3-like_C"/>
    <property type="match status" value="1"/>
</dbReference>
<dbReference type="EMBL" id="CAHP01000020">
    <property type="protein sequence ID" value="CCG41199.1"/>
    <property type="molecule type" value="Genomic_DNA"/>
</dbReference>
<accession>H8FS61</accession>
<organism evidence="3 4">
    <name type="scientific">Magnetospirillum molischianum DSM 120</name>
    <dbReference type="NCBI Taxonomy" id="1150626"/>
    <lineage>
        <taxon>Bacteria</taxon>
        <taxon>Pseudomonadati</taxon>
        <taxon>Pseudomonadota</taxon>
        <taxon>Alphaproteobacteria</taxon>
        <taxon>Rhodospirillales</taxon>
        <taxon>Rhodospirillaceae</taxon>
        <taxon>Magnetospirillum</taxon>
    </lineage>
</organism>
<feature type="domain" description="Gfo/Idh/MocA-like oxidoreductase N-terminal" evidence="1">
    <location>
        <begin position="10"/>
        <end position="125"/>
    </location>
</feature>
<dbReference type="Proteomes" id="UP000004169">
    <property type="component" value="Unassembled WGS sequence"/>
</dbReference>
<dbReference type="SUPFAM" id="SSF51735">
    <property type="entry name" value="NAD(P)-binding Rossmann-fold domains"/>
    <property type="match status" value="1"/>
</dbReference>
<name>H8FS61_MAGML</name>
<evidence type="ECO:0000259" key="2">
    <source>
        <dbReference type="Pfam" id="PF21390"/>
    </source>
</evidence>
<dbReference type="Gene3D" id="3.40.50.720">
    <property type="entry name" value="NAD(P)-binding Rossmann-like Domain"/>
    <property type="match status" value="1"/>
</dbReference>
<sequence>MSPARPKPRRVVVAGTAFGRIYLDAIASAPDEFTLAGIVARGSEESCRHATERGVPLHTSVAAVPNDIDLACVVVRSGVTGGAGAELAQALLRRGIPVLQEHPVHVAEITAGLQAARLGDTAYAVNTLHPNLRAVRQFLAAAAHLRRHHPPRFLDAACNSQLAYPLLDILGRAVGGLRPWSFHDAPLRPGPAAPFLTLAGTVGGVPLTLRVQNQVHPDDPDNHSFVLYRVALGCDAGVLTLADLQGPVLWTPRLHAPRDATGRLRMNGPGTERLAVASTSILGGETPASFHQMFAQTWPEAVLVALRGLARAVDDPAARQREVSWALDVSMAWRDLTGRIGLPEIIRPTEPMPLALDELEAAVRAVE</sequence>
<keyword evidence="4" id="KW-1185">Reference proteome</keyword>
<dbReference type="STRING" id="1150626.PHAMO_270040"/>
<dbReference type="InterPro" id="IPR010091">
    <property type="entry name" value="Thiazolinyl_imide_reductase"/>
</dbReference>
<gene>
    <name evidence="3" type="ORF">PHAMO_270040</name>
</gene>
<proteinExistence type="predicted"/>
<protein>
    <submittedName>
        <fullName evidence="3">Uncharacterized protein</fullName>
    </submittedName>
</protein>
<dbReference type="NCBIfam" id="TIGR01761">
    <property type="entry name" value="thiaz-red"/>
    <property type="match status" value="1"/>
</dbReference>
<evidence type="ECO:0000313" key="4">
    <source>
        <dbReference type="Proteomes" id="UP000004169"/>
    </source>
</evidence>
<dbReference type="Gene3D" id="3.30.360.10">
    <property type="entry name" value="Dihydrodipicolinate Reductase, domain 2"/>
    <property type="match status" value="1"/>
</dbReference>
<dbReference type="PANTHER" id="PTHR43377:SF1">
    <property type="entry name" value="BILIVERDIN REDUCTASE A"/>
    <property type="match status" value="1"/>
</dbReference>
<dbReference type="Pfam" id="PF01408">
    <property type="entry name" value="GFO_IDH_MocA"/>
    <property type="match status" value="1"/>
</dbReference>
<evidence type="ECO:0000259" key="1">
    <source>
        <dbReference type="Pfam" id="PF01408"/>
    </source>
</evidence>